<gene>
    <name evidence="1" type="ORF">HPS54_10950</name>
</gene>
<dbReference type="PIRSF" id="PIRSF035652">
    <property type="entry name" value="CHP02436"/>
    <property type="match status" value="1"/>
</dbReference>
<evidence type="ECO:0000313" key="2">
    <source>
        <dbReference type="Proteomes" id="UP000820977"/>
    </source>
</evidence>
<organism evidence="1 2">
    <name type="scientific">Xylanibacter caecicola</name>
    <dbReference type="NCBI Taxonomy" id="2736294"/>
    <lineage>
        <taxon>Bacteria</taxon>
        <taxon>Pseudomonadati</taxon>
        <taxon>Bacteroidota</taxon>
        <taxon>Bacteroidia</taxon>
        <taxon>Bacteroidales</taxon>
        <taxon>Prevotellaceae</taxon>
        <taxon>Xylanibacter</taxon>
    </lineage>
</organism>
<sequence>MKNEYNSSFINYKREGSVLHIKSYSFAVRIVKMFRHLSCDDWHLATIYKQVLCSGTSVSANVHESEFAQSPSDFASKLSIALKEANETMNWLNLLRDTDCITTKEFESMAADCSELIALLVASIKTVKRNSKIIVK</sequence>
<name>A0ABX2B3D7_9BACT</name>
<dbReference type="RefSeq" id="WP_172345488.1">
    <property type="nucleotide sequence ID" value="NZ_CASTNK010000006.1"/>
</dbReference>
<accession>A0ABX2B3D7</accession>
<keyword evidence="2" id="KW-1185">Reference proteome</keyword>
<protein>
    <submittedName>
        <fullName evidence="1">Four helix bundle protein</fullName>
    </submittedName>
</protein>
<proteinExistence type="predicted"/>
<dbReference type="PANTHER" id="PTHR38471">
    <property type="entry name" value="FOUR HELIX BUNDLE PROTEIN"/>
    <property type="match status" value="1"/>
</dbReference>
<dbReference type="InterPro" id="IPR036583">
    <property type="entry name" value="23S_rRNA_IVS_sf"/>
</dbReference>
<dbReference type="Proteomes" id="UP000820977">
    <property type="component" value="Unassembled WGS sequence"/>
</dbReference>
<dbReference type="SUPFAM" id="SSF158446">
    <property type="entry name" value="IVS-encoded protein-like"/>
    <property type="match status" value="1"/>
</dbReference>
<dbReference type="InterPro" id="IPR012657">
    <property type="entry name" value="23S_rRNA-intervening_sequence"/>
</dbReference>
<dbReference type="Pfam" id="PF05635">
    <property type="entry name" value="23S_rRNA_IVP"/>
    <property type="match status" value="1"/>
</dbReference>
<reference evidence="1 2" key="1">
    <citation type="submission" date="2020-05" db="EMBL/GenBank/DDBJ databases">
        <title>Distinct polysaccharide utilization as determinants for interspecies competition between intestinal Prevotella spp.</title>
        <authorList>
            <person name="Galvez E.J.C."/>
            <person name="Iljazovic A."/>
            <person name="Strowig T."/>
        </authorList>
    </citation>
    <scope>NUCLEOTIDE SEQUENCE [LARGE SCALE GENOMIC DNA]</scope>
    <source>
        <strain evidence="1 2">PCHR</strain>
    </source>
</reference>
<comment type="caution">
    <text evidence="1">The sequence shown here is derived from an EMBL/GenBank/DDBJ whole genome shotgun (WGS) entry which is preliminary data.</text>
</comment>
<evidence type="ECO:0000313" key="1">
    <source>
        <dbReference type="EMBL" id="NPE26019.1"/>
    </source>
</evidence>
<dbReference type="EMBL" id="JABKKJ010000025">
    <property type="protein sequence ID" value="NPE26019.1"/>
    <property type="molecule type" value="Genomic_DNA"/>
</dbReference>
<dbReference type="Gene3D" id="1.20.1440.60">
    <property type="entry name" value="23S rRNA-intervening sequence"/>
    <property type="match status" value="1"/>
</dbReference>
<dbReference type="NCBIfam" id="TIGR02436">
    <property type="entry name" value="four helix bundle protein"/>
    <property type="match status" value="1"/>
</dbReference>
<dbReference type="PANTHER" id="PTHR38471:SF2">
    <property type="entry name" value="FOUR HELIX BUNDLE PROTEIN"/>
    <property type="match status" value="1"/>
</dbReference>